<dbReference type="Proteomes" id="UP000054805">
    <property type="component" value="Unassembled WGS sequence"/>
</dbReference>
<proteinExistence type="predicted"/>
<sequence length="133" mass="15161">MEICLCINKRHEKKNHYAIREKLKFSHSNKCAVVSIHPYQSNVTSAKKRTKMGVVLISFQYLCPNAKKYMPQISAFAIDTSTLLAFVRFLARLSNNPMHHCDSTRCLICLLITLNIFLPSNTSKLLYIVGKGK</sequence>
<dbReference type="EMBL" id="JYDV01000042">
    <property type="protein sequence ID" value="KRZ38741.1"/>
    <property type="molecule type" value="Genomic_DNA"/>
</dbReference>
<evidence type="ECO:0000313" key="2">
    <source>
        <dbReference type="EMBL" id="KRZ38741.1"/>
    </source>
</evidence>
<keyword evidence="3" id="KW-1185">Reference proteome</keyword>
<evidence type="ECO:0000313" key="1">
    <source>
        <dbReference type="EMBL" id="KRZ20391.1"/>
    </source>
</evidence>
<evidence type="ECO:0000313" key="3">
    <source>
        <dbReference type="Proteomes" id="UP000054805"/>
    </source>
</evidence>
<name>A0A0V1JW21_TRIPS</name>
<protein>
    <submittedName>
        <fullName evidence="2">Uncharacterized protein</fullName>
    </submittedName>
</protein>
<dbReference type="AlphaFoldDB" id="A0A0V1JW21"/>
<dbReference type="Proteomes" id="UP000054826">
    <property type="component" value="Unassembled WGS sequence"/>
</dbReference>
<accession>A0A0V1JW21</accession>
<reference evidence="3 4" key="1">
    <citation type="submission" date="2015-01" db="EMBL/GenBank/DDBJ databases">
        <title>Evolution of Trichinella species and genotypes.</title>
        <authorList>
            <person name="Korhonen P.K."/>
            <person name="Edoardo P."/>
            <person name="Giuseppe L.R."/>
            <person name="Gasser R.B."/>
        </authorList>
    </citation>
    <scope>NUCLEOTIDE SEQUENCE [LARGE SCALE GENOMIC DNA]</scope>
    <source>
        <strain evidence="2">ISS176</strain>
        <strain evidence="1">ISS588</strain>
    </source>
</reference>
<evidence type="ECO:0000313" key="4">
    <source>
        <dbReference type="Proteomes" id="UP000054826"/>
    </source>
</evidence>
<gene>
    <name evidence="1" type="ORF">T4B_2887</name>
    <name evidence="2" type="ORF">T4C_12096</name>
</gene>
<comment type="caution">
    <text evidence="2">The sequence shown here is derived from an EMBL/GenBank/DDBJ whole genome shotgun (WGS) entry which is preliminary data.</text>
</comment>
<organism evidence="2 4">
    <name type="scientific">Trichinella pseudospiralis</name>
    <name type="common">Parasitic roundworm</name>
    <dbReference type="NCBI Taxonomy" id="6337"/>
    <lineage>
        <taxon>Eukaryota</taxon>
        <taxon>Metazoa</taxon>
        <taxon>Ecdysozoa</taxon>
        <taxon>Nematoda</taxon>
        <taxon>Enoplea</taxon>
        <taxon>Dorylaimia</taxon>
        <taxon>Trichinellida</taxon>
        <taxon>Trichinellidae</taxon>
        <taxon>Trichinella</taxon>
    </lineage>
</organism>
<dbReference type="EMBL" id="JYDS01000242">
    <property type="protein sequence ID" value="KRZ20391.1"/>
    <property type="molecule type" value="Genomic_DNA"/>
</dbReference>